<dbReference type="InterPro" id="IPR012349">
    <property type="entry name" value="Split_barrel_FMN-bd"/>
</dbReference>
<dbReference type="NCBIfam" id="TIGR03618">
    <property type="entry name" value="Rv1155_F420"/>
    <property type="match status" value="1"/>
</dbReference>
<comment type="caution">
    <text evidence="3">The sequence shown here is derived from an EMBL/GenBank/DDBJ whole genome shotgun (WGS) entry which is preliminary data.</text>
</comment>
<name>A0ABS4QEX3_9NOCA</name>
<dbReference type="PANTHER" id="PTHR35176">
    <property type="entry name" value="HEME OXYGENASE HI_0854-RELATED"/>
    <property type="match status" value="1"/>
</dbReference>
<dbReference type="RefSeq" id="WP_209890099.1">
    <property type="nucleotide sequence ID" value="NZ_JAGGMR010000001.1"/>
</dbReference>
<protein>
    <submittedName>
        <fullName evidence="3">PPOX class probable F420-dependent enzyme</fullName>
    </submittedName>
</protein>
<evidence type="ECO:0000259" key="2">
    <source>
        <dbReference type="Pfam" id="PF01243"/>
    </source>
</evidence>
<dbReference type="SUPFAM" id="SSF50475">
    <property type="entry name" value="FMN-binding split barrel"/>
    <property type="match status" value="1"/>
</dbReference>
<dbReference type="Pfam" id="PF01243">
    <property type="entry name" value="PNPOx_N"/>
    <property type="match status" value="1"/>
</dbReference>
<dbReference type="InterPro" id="IPR011576">
    <property type="entry name" value="Pyridox_Oxase_N"/>
</dbReference>
<evidence type="ECO:0000256" key="1">
    <source>
        <dbReference type="ARBA" id="ARBA00023002"/>
    </source>
</evidence>
<dbReference type="InterPro" id="IPR052019">
    <property type="entry name" value="F420H2_bilvrd_red/Heme_oxyg"/>
</dbReference>
<gene>
    <name evidence="3" type="ORF">BJ987_003147</name>
</gene>
<dbReference type="InterPro" id="IPR019920">
    <property type="entry name" value="F420-binding_dom_put"/>
</dbReference>
<dbReference type="Gene3D" id="2.30.110.10">
    <property type="entry name" value="Electron Transport, Fmn-binding Protein, Chain A"/>
    <property type="match status" value="1"/>
</dbReference>
<sequence>MTAELSPELKKYLDESKVFATAATINPDGQPHLSVIWVDRDGDDILFSTTVERRHAKNIARDPRVTLMINPPENPYVYAEVRGSVTVTDDPDRSLPDKLSRKYTGLPYAEFNPASVHDGARIVVRVTPTKVVGRL</sequence>
<organism evidence="3 4">
    <name type="scientific">Nocardia goodfellowii</name>
    <dbReference type="NCBI Taxonomy" id="882446"/>
    <lineage>
        <taxon>Bacteria</taxon>
        <taxon>Bacillati</taxon>
        <taxon>Actinomycetota</taxon>
        <taxon>Actinomycetes</taxon>
        <taxon>Mycobacteriales</taxon>
        <taxon>Nocardiaceae</taxon>
        <taxon>Nocardia</taxon>
    </lineage>
</organism>
<reference evidence="3 4" key="1">
    <citation type="submission" date="2021-03" db="EMBL/GenBank/DDBJ databases">
        <title>Sequencing the genomes of 1000 actinobacteria strains.</title>
        <authorList>
            <person name="Klenk H.-P."/>
        </authorList>
    </citation>
    <scope>NUCLEOTIDE SEQUENCE [LARGE SCALE GENOMIC DNA]</scope>
    <source>
        <strain evidence="3 4">DSM 45516</strain>
    </source>
</reference>
<dbReference type="Proteomes" id="UP001519325">
    <property type="component" value="Unassembled WGS sequence"/>
</dbReference>
<evidence type="ECO:0000313" key="4">
    <source>
        <dbReference type="Proteomes" id="UP001519325"/>
    </source>
</evidence>
<dbReference type="EMBL" id="JAGGMR010000001">
    <property type="protein sequence ID" value="MBP2190246.1"/>
    <property type="molecule type" value="Genomic_DNA"/>
</dbReference>
<keyword evidence="4" id="KW-1185">Reference proteome</keyword>
<dbReference type="PANTHER" id="PTHR35176:SF6">
    <property type="entry name" value="HEME OXYGENASE HI_0854-RELATED"/>
    <property type="match status" value="1"/>
</dbReference>
<proteinExistence type="predicted"/>
<accession>A0ABS4QEX3</accession>
<keyword evidence="1" id="KW-0560">Oxidoreductase</keyword>
<feature type="domain" description="Pyridoxamine 5'-phosphate oxidase N-terminal" evidence="2">
    <location>
        <begin position="6"/>
        <end position="131"/>
    </location>
</feature>
<evidence type="ECO:0000313" key="3">
    <source>
        <dbReference type="EMBL" id="MBP2190246.1"/>
    </source>
</evidence>